<proteinExistence type="predicted"/>
<dbReference type="Proteomes" id="UP000236654">
    <property type="component" value="Unassembled WGS sequence"/>
</dbReference>
<accession>A0A2I0QZH5</accession>
<evidence type="ECO:0008006" key="3">
    <source>
        <dbReference type="Google" id="ProtNLM"/>
    </source>
</evidence>
<dbReference type="RefSeq" id="WP_101335791.1">
    <property type="nucleotide sequence ID" value="NZ_PJNI01000026.1"/>
</dbReference>
<dbReference type="AlphaFoldDB" id="A0A2I0QZH5"/>
<organism evidence="1 2">
    <name type="scientific">Brumimicrobium salinarum</name>
    <dbReference type="NCBI Taxonomy" id="2058658"/>
    <lineage>
        <taxon>Bacteria</taxon>
        <taxon>Pseudomonadati</taxon>
        <taxon>Bacteroidota</taxon>
        <taxon>Flavobacteriia</taxon>
        <taxon>Flavobacteriales</taxon>
        <taxon>Crocinitomicaceae</taxon>
        <taxon>Brumimicrobium</taxon>
    </lineage>
</organism>
<evidence type="ECO:0000313" key="1">
    <source>
        <dbReference type="EMBL" id="PKR79520.1"/>
    </source>
</evidence>
<keyword evidence="2" id="KW-1185">Reference proteome</keyword>
<evidence type="ECO:0000313" key="2">
    <source>
        <dbReference type="Proteomes" id="UP000236654"/>
    </source>
</evidence>
<name>A0A2I0QZH5_9FLAO</name>
<reference evidence="1 2" key="1">
    <citation type="submission" date="2017-12" db="EMBL/GenBank/DDBJ databases">
        <title>The draft genome sequence of Brumimicrobium saltpan LHR20.</title>
        <authorList>
            <person name="Do Z.-J."/>
            <person name="Luo H.-R."/>
        </authorList>
    </citation>
    <scope>NUCLEOTIDE SEQUENCE [LARGE SCALE GENOMIC DNA]</scope>
    <source>
        <strain evidence="1 2">LHR20</strain>
    </source>
</reference>
<sequence length="320" mass="38180">MLLDLIYNKIFRLHQEIDIIETSQGMYLFDREKTIIYDFPFKSVHLKTYINSSKTISNLYDKCTILELYQFLFYLDELKIGTFISERVNKRLSTQKFEIDDINITIIEIEFTEEIFNNHNLIDYINASTNITLLFIIKLKDIVRLLDCQMKINKRFNVLIIDKNLNSGNDYFLKLLGSSKEIALVFYDNQSNYQCLKKHINQKRLVNMSDNEYRFSFSKKEYENSKNISLYYHGRIFINKQLLISNSFNSNLFFSSLKDLFPVKKEIFRKSFWWITKDQIIDCKNCLLKNYCIINNMPKNKGVNSYILSKPCKHKITSIQ</sequence>
<protein>
    <recommendedName>
        <fullName evidence="3">Grasp-with-spasm system SPASM domain peptide maturase</fullName>
    </recommendedName>
</protein>
<comment type="caution">
    <text evidence="1">The sequence shown here is derived from an EMBL/GenBank/DDBJ whole genome shotgun (WGS) entry which is preliminary data.</text>
</comment>
<dbReference type="EMBL" id="PJNI01000026">
    <property type="protein sequence ID" value="PKR79520.1"/>
    <property type="molecule type" value="Genomic_DNA"/>
</dbReference>
<gene>
    <name evidence="1" type="ORF">CW751_14735</name>
</gene>